<proteinExistence type="predicted"/>
<dbReference type="InterPro" id="IPR001895">
    <property type="entry name" value="RASGEF_cat_dom"/>
</dbReference>
<feature type="region of interest" description="Disordered" evidence="2">
    <location>
        <begin position="1"/>
        <end position="24"/>
    </location>
</feature>
<evidence type="ECO:0000259" key="3">
    <source>
        <dbReference type="PROSITE" id="PS50009"/>
    </source>
</evidence>
<dbReference type="PROSITE" id="PS50009">
    <property type="entry name" value="RASGEF_CAT"/>
    <property type="match status" value="1"/>
</dbReference>
<dbReference type="Gene3D" id="1.10.840.10">
    <property type="entry name" value="Ras guanine-nucleotide exchange factors catalytic domain"/>
    <property type="match status" value="1"/>
</dbReference>
<dbReference type="InterPro" id="IPR023578">
    <property type="entry name" value="Ras_GEF_dom_sf"/>
</dbReference>
<keyword evidence="1" id="KW-0344">Guanine-nucleotide releasing factor</keyword>
<dbReference type="InterPro" id="IPR036964">
    <property type="entry name" value="RASGEF_cat_dom_sf"/>
</dbReference>
<protein>
    <recommendedName>
        <fullName evidence="3">Ras-GEF domain-containing protein</fullName>
    </recommendedName>
</protein>
<comment type="caution">
    <text evidence="4">The sequence shown here is derived from an EMBL/GenBank/DDBJ whole genome shotgun (WGS) entry which is preliminary data.</text>
</comment>
<dbReference type="EMBL" id="CAUEEQ010033501">
    <property type="protein sequence ID" value="CAJ0951608.1"/>
    <property type="molecule type" value="Genomic_DNA"/>
</dbReference>
<reference evidence="4" key="1">
    <citation type="submission" date="2023-07" db="EMBL/GenBank/DDBJ databases">
        <authorList>
            <person name="Stuckert A."/>
        </authorList>
    </citation>
    <scope>NUCLEOTIDE SEQUENCE</scope>
</reference>
<feature type="domain" description="Ras-GEF" evidence="3">
    <location>
        <begin position="8"/>
        <end position="163"/>
    </location>
</feature>
<dbReference type="Pfam" id="PF00617">
    <property type="entry name" value="RasGEF"/>
    <property type="match status" value="1"/>
</dbReference>
<accession>A0ABN9LXD7</accession>
<keyword evidence="5" id="KW-1185">Reference proteome</keyword>
<evidence type="ECO:0000313" key="4">
    <source>
        <dbReference type="EMBL" id="CAJ0951608.1"/>
    </source>
</evidence>
<dbReference type="InterPro" id="IPR029899">
    <property type="entry name" value="KNDC1"/>
</dbReference>
<gene>
    <name evidence="4" type="ORF">RIMI_LOCUS13517820</name>
</gene>
<dbReference type="Proteomes" id="UP001176940">
    <property type="component" value="Unassembled WGS sequence"/>
</dbReference>
<evidence type="ECO:0000256" key="1">
    <source>
        <dbReference type="PROSITE-ProRule" id="PRU00168"/>
    </source>
</evidence>
<dbReference type="SUPFAM" id="SSF48366">
    <property type="entry name" value="Ras GEF"/>
    <property type="match status" value="1"/>
</dbReference>
<name>A0ABN9LXD7_9NEOB</name>
<evidence type="ECO:0000256" key="2">
    <source>
        <dbReference type="SAM" id="MobiDB-lite"/>
    </source>
</evidence>
<evidence type="ECO:0000313" key="5">
    <source>
        <dbReference type="Proteomes" id="UP001176940"/>
    </source>
</evidence>
<sequence length="163" mass="18661">MFQSKSGDSEPRSGAVSAKDVLGGDSPGRGLQSLFSPKCTQDKYLLQMLRFADNVSMWVAAEIVTCHTAKLQTSILTKFLLVSKLCYEQRDFATAVQILGGLENLIVRQLPDPNVDNRTCWGTEFQRMGDIREKSWRRLGEERISVEERRRSWEDQKLREGRY</sequence>
<organism evidence="4 5">
    <name type="scientific">Ranitomeya imitator</name>
    <name type="common">mimic poison frog</name>
    <dbReference type="NCBI Taxonomy" id="111125"/>
    <lineage>
        <taxon>Eukaryota</taxon>
        <taxon>Metazoa</taxon>
        <taxon>Chordata</taxon>
        <taxon>Craniata</taxon>
        <taxon>Vertebrata</taxon>
        <taxon>Euteleostomi</taxon>
        <taxon>Amphibia</taxon>
        <taxon>Batrachia</taxon>
        <taxon>Anura</taxon>
        <taxon>Neobatrachia</taxon>
        <taxon>Hyloidea</taxon>
        <taxon>Dendrobatidae</taxon>
        <taxon>Dendrobatinae</taxon>
        <taxon>Ranitomeya</taxon>
    </lineage>
</organism>
<dbReference type="PANTHER" id="PTHR21560:SF0">
    <property type="entry name" value="KINASE NON-CATALYTIC C-LOBE DOMAIN-CONTAINING PROTEIN 1"/>
    <property type="match status" value="1"/>
</dbReference>
<dbReference type="PANTHER" id="PTHR21560">
    <property type="entry name" value="VERY KIND PROTEIN"/>
    <property type="match status" value="1"/>
</dbReference>